<dbReference type="SUPFAM" id="SSF48498">
    <property type="entry name" value="Tetracyclin repressor-like, C-terminal domain"/>
    <property type="match status" value="1"/>
</dbReference>
<feature type="domain" description="HTH tetR-type" evidence="6">
    <location>
        <begin position="27"/>
        <end position="87"/>
    </location>
</feature>
<dbReference type="EMBL" id="BIFH01000039">
    <property type="protein sequence ID" value="GCE00408.1"/>
    <property type="molecule type" value="Genomic_DNA"/>
</dbReference>
<dbReference type="Pfam" id="PF00440">
    <property type="entry name" value="TetR_N"/>
    <property type="match status" value="1"/>
</dbReference>
<evidence type="ECO:0000256" key="3">
    <source>
        <dbReference type="ARBA" id="ARBA00023163"/>
    </source>
</evidence>
<dbReference type="PROSITE" id="PS50977">
    <property type="entry name" value="HTH_TETR_2"/>
    <property type="match status" value="1"/>
</dbReference>
<keyword evidence="2 4" id="KW-0238">DNA-binding</keyword>
<dbReference type="GO" id="GO:0003700">
    <property type="term" value="F:DNA-binding transcription factor activity"/>
    <property type="evidence" value="ECO:0007669"/>
    <property type="project" value="TreeGrafter"/>
</dbReference>
<dbReference type="InterPro" id="IPR001647">
    <property type="entry name" value="HTH_TetR"/>
</dbReference>
<feature type="compositionally biased region" description="Low complexity" evidence="5">
    <location>
        <begin position="8"/>
        <end position="22"/>
    </location>
</feature>
<dbReference type="RefSeq" id="WP_126642135.1">
    <property type="nucleotide sequence ID" value="NZ_BIFH01000039.1"/>
</dbReference>
<keyword evidence="8" id="KW-1185">Reference proteome</keyword>
<evidence type="ECO:0000256" key="4">
    <source>
        <dbReference type="PROSITE-ProRule" id="PRU00335"/>
    </source>
</evidence>
<dbReference type="InterPro" id="IPR036271">
    <property type="entry name" value="Tet_transcr_reg_TetR-rel_C_sf"/>
</dbReference>
<dbReference type="AlphaFoldDB" id="A0A401Z0P2"/>
<feature type="DNA-binding region" description="H-T-H motif" evidence="4">
    <location>
        <begin position="50"/>
        <end position="69"/>
    </location>
</feature>
<dbReference type="PANTHER" id="PTHR30055">
    <property type="entry name" value="HTH-TYPE TRANSCRIPTIONAL REGULATOR RUTR"/>
    <property type="match status" value="1"/>
</dbReference>
<comment type="caution">
    <text evidence="7">The sequence shown here is derived from an EMBL/GenBank/DDBJ whole genome shotgun (WGS) entry which is preliminary data.</text>
</comment>
<evidence type="ECO:0000313" key="8">
    <source>
        <dbReference type="Proteomes" id="UP000286931"/>
    </source>
</evidence>
<dbReference type="GO" id="GO:0000976">
    <property type="term" value="F:transcription cis-regulatory region binding"/>
    <property type="evidence" value="ECO:0007669"/>
    <property type="project" value="TreeGrafter"/>
</dbReference>
<organism evidence="7 8">
    <name type="scientific">Embleya hyalina</name>
    <dbReference type="NCBI Taxonomy" id="516124"/>
    <lineage>
        <taxon>Bacteria</taxon>
        <taxon>Bacillati</taxon>
        <taxon>Actinomycetota</taxon>
        <taxon>Actinomycetes</taxon>
        <taxon>Kitasatosporales</taxon>
        <taxon>Streptomycetaceae</taxon>
        <taxon>Embleya</taxon>
    </lineage>
</organism>
<reference evidence="7 8" key="1">
    <citation type="submission" date="2018-12" db="EMBL/GenBank/DDBJ databases">
        <title>Draft genome sequence of Embleya hyalina NBRC 13850T.</title>
        <authorList>
            <person name="Komaki H."/>
            <person name="Hosoyama A."/>
            <person name="Kimura A."/>
            <person name="Ichikawa N."/>
            <person name="Tamura T."/>
        </authorList>
    </citation>
    <scope>NUCLEOTIDE SEQUENCE [LARGE SCALE GENOMIC DNA]</scope>
    <source>
        <strain evidence="7 8">NBRC 13850</strain>
    </source>
</reference>
<proteinExistence type="predicted"/>
<dbReference type="InterPro" id="IPR009057">
    <property type="entry name" value="Homeodomain-like_sf"/>
</dbReference>
<dbReference type="GO" id="GO:0045892">
    <property type="term" value="P:negative regulation of DNA-templated transcription"/>
    <property type="evidence" value="ECO:0007669"/>
    <property type="project" value="InterPro"/>
</dbReference>
<evidence type="ECO:0000256" key="2">
    <source>
        <dbReference type="ARBA" id="ARBA00023125"/>
    </source>
</evidence>
<evidence type="ECO:0000256" key="5">
    <source>
        <dbReference type="SAM" id="MobiDB-lite"/>
    </source>
</evidence>
<dbReference type="InterPro" id="IPR050109">
    <property type="entry name" value="HTH-type_TetR-like_transc_reg"/>
</dbReference>
<protein>
    <submittedName>
        <fullName evidence="7">Transcriptional regulator</fullName>
    </submittedName>
</protein>
<feature type="region of interest" description="Disordered" evidence="5">
    <location>
        <begin position="1"/>
        <end position="22"/>
    </location>
</feature>
<dbReference type="InterPro" id="IPR004111">
    <property type="entry name" value="Repressor_TetR_C"/>
</dbReference>
<dbReference type="PANTHER" id="PTHR30055:SF151">
    <property type="entry name" value="TRANSCRIPTIONAL REGULATORY PROTEIN"/>
    <property type="match status" value="1"/>
</dbReference>
<keyword evidence="3" id="KW-0804">Transcription</keyword>
<dbReference type="Proteomes" id="UP000286931">
    <property type="component" value="Unassembled WGS sequence"/>
</dbReference>
<dbReference type="OrthoDB" id="329481at2"/>
<dbReference type="Pfam" id="PF02909">
    <property type="entry name" value="TetR_C_1"/>
    <property type="match status" value="1"/>
</dbReference>
<name>A0A401Z0P2_9ACTN</name>
<evidence type="ECO:0000259" key="6">
    <source>
        <dbReference type="PROSITE" id="PS50977"/>
    </source>
</evidence>
<dbReference type="Gene3D" id="1.10.357.10">
    <property type="entry name" value="Tetracycline Repressor, domain 2"/>
    <property type="match status" value="1"/>
</dbReference>
<dbReference type="SUPFAM" id="SSF46689">
    <property type="entry name" value="Homeodomain-like"/>
    <property type="match status" value="1"/>
</dbReference>
<gene>
    <name evidence="7" type="ORF">EHYA_08133</name>
</gene>
<accession>A0A401Z0P2</accession>
<sequence length="249" mass="25959">MSNPPGAPRRSAPAAPVSRRTRPAKAALSADALVSAALAILDADGLDAVTMRRVAQALDTGAASLYVYVANRDELLALVYDRVVGEIPLPDVGPVGAPVPHWRARLTTLIGDAVTVLGGRRGIASVALGDVPTGPNALALAETILGLLSGAGIDDLTRSFALDLINLYITAAATEQSAYVAKGEQGRTEESEVAAMNETFARLSATEYPHLVAMRPTLTEGSGDERDAWTIEVLLNGILTTPPHPPRTP</sequence>
<keyword evidence="1" id="KW-0805">Transcription regulation</keyword>
<evidence type="ECO:0000256" key="1">
    <source>
        <dbReference type="ARBA" id="ARBA00023015"/>
    </source>
</evidence>
<evidence type="ECO:0000313" key="7">
    <source>
        <dbReference type="EMBL" id="GCE00408.1"/>
    </source>
</evidence>